<dbReference type="Pfam" id="PF13181">
    <property type="entry name" value="TPR_8"/>
    <property type="match status" value="1"/>
</dbReference>
<dbReference type="Pfam" id="PF13374">
    <property type="entry name" value="TPR_10"/>
    <property type="match status" value="1"/>
</dbReference>
<protein>
    <submittedName>
        <fullName evidence="1">Uncharacterized protein</fullName>
    </submittedName>
</protein>
<proteinExistence type="predicted"/>
<dbReference type="EMBL" id="NWSH01002714">
    <property type="protein sequence ID" value="PCG67632.1"/>
    <property type="molecule type" value="Genomic_DNA"/>
</dbReference>
<comment type="caution">
    <text evidence="1">The sequence shown here is derived from an EMBL/GenBank/DDBJ whole genome shotgun (WGS) entry which is preliminary data.</text>
</comment>
<dbReference type="Gene3D" id="1.25.40.10">
    <property type="entry name" value="Tetratricopeptide repeat domain"/>
    <property type="match status" value="1"/>
</dbReference>
<reference evidence="1" key="1">
    <citation type="submission" date="2017-09" db="EMBL/GenBank/DDBJ databases">
        <title>Contemporary evolution of a Lepidopteran species, Heliothis virescens, in response to modern agricultural practices.</title>
        <authorList>
            <person name="Fritz M.L."/>
            <person name="Deyonke A.M."/>
            <person name="Papanicolaou A."/>
            <person name="Micinski S."/>
            <person name="Westbrook J."/>
            <person name="Gould F."/>
        </authorList>
    </citation>
    <scope>NUCLEOTIDE SEQUENCE [LARGE SCALE GENOMIC DNA]</scope>
    <source>
        <strain evidence="1">HvINT-</strain>
        <tissue evidence="1">Whole body</tissue>
    </source>
</reference>
<dbReference type="AlphaFoldDB" id="A0A2A4J8A1"/>
<dbReference type="InterPro" id="IPR011990">
    <property type="entry name" value="TPR-like_helical_dom_sf"/>
</dbReference>
<dbReference type="STRING" id="7102.A0A2A4J8A1"/>
<sequence length="206" mass="22631">MVESKCDTRGRAQALADLGRAHLAMGACGSAVSYLRQALAATEGLADADEEARVRHRLGFALWASGELEEAKEQLQAALTLLESGSDKHRDRKIAALYTSTQHALQRVLVELGRHPEALVVAERGRCRSLDAVTEKPSGTLNQANLELHAQQRNAEESGKERSEPWSPSSVEQILEVVNKQKAPVLYYSLAAGRLYAWLLQPHKEN</sequence>
<accession>A0A2A4J8A1</accession>
<organism evidence="1">
    <name type="scientific">Heliothis virescens</name>
    <name type="common">Tobacco budworm moth</name>
    <dbReference type="NCBI Taxonomy" id="7102"/>
    <lineage>
        <taxon>Eukaryota</taxon>
        <taxon>Metazoa</taxon>
        <taxon>Ecdysozoa</taxon>
        <taxon>Arthropoda</taxon>
        <taxon>Hexapoda</taxon>
        <taxon>Insecta</taxon>
        <taxon>Pterygota</taxon>
        <taxon>Neoptera</taxon>
        <taxon>Endopterygota</taxon>
        <taxon>Lepidoptera</taxon>
        <taxon>Glossata</taxon>
        <taxon>Ditrysia</taxon>
        <taxon>Noctuoidea</taxon>
        <taxon>Noctuidae</taxon>
        <taxon>Heliothinae</taxon>
        <taxon>Heliothis</taxon>
    </lineage>
</organism>
<dbReference type="PANTHER" id="PTHR10098">
    <property type="entry name" value="RAPSYN-RELATED"/>
    <property type="match status" value="1"/>
</dbReference>
<name>A0A2A4J8A1_HELVI</name>
<evidence type="ECO:0000313" key="1">
    <source>
        <dbReference type="EMBL" id="PCG67632.1"/>
    </source>
</evidence>
<dbReference type="PANTHER" id="PTHR10098:SF108">
    <property type="entry name" value="TETRATRICOPEPTIDE REPEAT PROTEIN 28"/>
    <property type="match status" value="1"/>
</dbReference>
<dbReference type="SMART" id="SM00028">
    <property type="entry name" value="TPR"/>
    <property type="match status" value="2"/>
</dbReference>
<gene>
    <name evidence="1" type="ORF">B5V51_6139</name>
</gene>
<dbReference type="SUPFAM" id="SSF48452">
    <property type="entry name" value="TPR-like"/>
    <property type="match status" value="1"/>
</dbReference>
<dbReference type="InterPro" id="IPR019734">
    <property type="entry name" value="TPR_rpt"/>
</dbReference>